<dbReference type="InterPro" id="IPR035952">
    <property type="entry name" value="Rhomboid-like_sf"/>
</dbReference>
<evidence type="ECO:0000313" key="9">
    <source>
        <dbReference type="Proteomes" id="UP000325313"/>
    </source>
</evidence>
<protein>
    <recommendedName>
        <fullName evidence="10">Transmembrane protein</fullName>
    </recommendedName>
</protein>
<feature type="transmembrane region" description="Helical" evidence="5">
    <location>
        <begin position="101"/>
        <end position="119"/>
    </location>
</feature>
<keyword evidence="2 5" id="KW-0812">Transmembrane</keyword>
<evidence type="ECO:0000256" key="5">
    <source>
        <dbReference type="SAM" id="Phobius"/>
    </source>
</evidence>
<gene>
    <name evidence="7" type="ORF">PGT21_033625</name>
    <name evidence="6" type="ORF">PGTUg99_007339</name>
</gene>
<accession>A0A5B0N5X2</accession>
<dbReference type="EMBL" id="VSWC01000118">
    <property type="protein sequence ID" value="KAA1084657.1"/>
    <property type="molecule type" value="Genomic_DNA"/>
</dbReference>
<evidence type="ECO:0000256" key="1">
    <source>
        <dbReference type="ARBA" id="ARBA00004141"/>
    </source>
</evidence>
<feature type="transmembrane region" description="Helical" evidence="5">
    <location>
        <begin position="235"/>
        <end position="256"/>
    </location>
</feature>
<keyword evidence="4 5" id="KW-0472">Membrane</keyword>
<keyword evidence="3 5" id="KW-1133">Transmembrane helix</keyword>
<sequence length="312" mass="35634">MLPYPELSSSEPLSFPCFSPDINIISICHSRLISLEIFKSVSFSSFSSFSSSFSFYCYICIIEFFCINYLRLVKQKNLNSLIPTKLNLIQIPTTHKVPKTLIFFFFFVFCLFWWGMLVGRQFWRILTHHTACSNSADLFLIVLILWNVSVTVERRFGTVKYASYLIVTVVVGSLLELMGLLISHSIMGYRAIPSGPFMVTFAIVYQHHAIVPSLYDYRIGRVHLDSHSLVPDILSLLLGLFNPLSSLVGILVGALYRTDQLGLARWRLRNSFLLSRLTSRSSDRRRKPRPTHASLEDDPRFEATIAPSRSSL</sequence>
<evidence type="ECO:0000313" key="8">
    <source>
        <dbReference type="Proteomes" id="UP000324748"/>
    </source>
</evidence>
<dbReference type="OrthoDB" id="272778at2759"/>
<evidence type="ECO:0000256" key="2">
    <source>
        <dbReference type="ARBA" id="ARBA00022692"/>
    </source>
</evidence>
<evidence type="ECO:0008006" key="10">
    <source>
        <dbReference type="Google" id="ProtNLM"/>
    </source>
</evidence>
<reference evidence="8 9" key="1">
    <citation type="submission" date="2019-05" db="EMBL/GenBank/DDBJ databases">
        <title>Emergence of the Ug99 lineage of the wheat stem rust pathogen through somatic hybridization.</title>
        <authorList>
            <person name="Li F."/>
            <person name="Upadhyaya N.M."/>
            <person name="Sperschneider J."/>
            <person name="Matny O."/>
            <person name="Nguyen-Phuc H."/>
            <person name="Mago R."/>
            <person name="Raley C."/>
            <person name="Miller M.E."/>
            <person name="Silverstein K.A.T."/>
            <person name="Henningsen E."/>
            <person name="Hirsch C.D."/>
            <person name="Visser B."/>
            <person name="Pretorius Z.A."/>
            <person name="Steffenson B.J."/>
            <person name="Schwessinger B."/>
            <person name="Dodds P.N."/>
            <person name="Figueroa M."/>
        </authorList>
    </citation>
    <scope>NUCLEOTIDE SEQUENCE [LARGE SCALE GENOMIC DNA]</scope>
    <source>
        <strain evidence="7">21-0</strain>
        <strain evidence="6 9">Ug99</strain>
    </source>
</reference>
<evidence type="ECO:0000313" key="6">
    <source>
        <dbReference type="EMBL" id="KAA1072954.1"/>
    </source>
</evidence>
<dbReference type="Gene3D" id="1.20.1540.10">
    <property type="entry name" value="Rhomboid-like"/>
    <property type="match status" value="1"/>
</dbReference>
<proteinExistence type="predicted"/>
<dbReference type="EMBL" id="VDEP01000475">
    <property type="protein sequence ID" value="KAA1072954.1"/>
    <property type="molecule type" value="Genomic_DNA"/>
</dbReference>
<feature type="transmembrane region" description="Helical" evidence="5">
    <location>
        <begin position="161"/>
        <end position="183"/>
    </location>
</feature>
<dbReference type="GO" id="GO:0004252">
    <property type="term" value="F:serine-type endopeptidase activity"/>
    <property type="evidence" value="ECO:0007669"/>
    <property type="project" value="TreeGrafter"/>
</dbReference>
<evidence type="ECO:0000313" key="7">
    <source>
        <dbReference type="EMBL" id="KAA1084657.1"/>
    </source>
</evidence>
<dbReference type="PANTHER" id="PTHR43066">
    <property type="entry name" value="RHOMBOID-RELATED PROTEIN"/>
    <property type="match status" value="1"/>
</dbReference>
<evidence type="ECO:0000256" key="3">
    <source>
        <dbReference type="ARBA" id="ARBA00022989"/>
    </source>
</evidence>
<dbReference type="Proteomes" id="UP000324748">
    <property type="component" value="Unassembled WGS sequence"/>
</dbReference>
<keyword evidence="8" id="KW-1185">Reference proteome</keyword>
<dbReference type="SUPFAM" id="SSF144091">
    <property type="entry name" value="Rhomboid-like"/>
    <property type="match status" value="1"/>
</dbReference>
<dbReference type="GO" id="GO:0016020">
    <property type="term" value="C:membrane"/>
    <property type="evidence" value="ECO:0007669"/>
    <property type="project" value="UniProtKB-SubCell"/>
</dbReference>
<evidence type="ECO:0000256" key="4">
    <source>
        <dbReference type="ARBA" id="ARBA00023136"/>
    </source>
</evidence>
<organism evidence="7 8">
    <name type="scientific">Puccinia graminis f. sp. tritici</name>
    <dbReference type="NCBI Taxonomy" id="56615"/>
    <lineage>
        <taxon>Eukaryota</taxon>
        <taxon>Fungi</taxon>
        <taxon>Dikarya</taxon>
        <taxon>Basidiomycota</taxon>
        <taxon>Pucciniomycotina</taxon>
        <taxon>Pucciniomycetes</taxon>
        <taxon>Pucciniales</taxon>
        <taxon>Pucciniaceae</taxon>
        <taxon>Puccinia</taxon>
    </lineage>
</organism>
<dbReference type="Proteomes" id="UP000325313">
    <property type="component" value="Unassembled WGS sequence"/>
</dbReference>
<dbReference type="AlphaFoldDB" id="A0A5B0N5X2"/>
<name>A0A5B0N5X2_PUCGR</name>
<comment type="subcellular location">
    <subcellularLocation>
        <location evidence="1">Membrane</location>
        <topology evidence="1">Multi-pass membrane protein</topology>
    </subcellularLocation>
</comment>
<dbReference type="PANTHER" id="PTHR43066:SF21">
    <property type="entry name" value="UBIQUITIN-ASSOCIATED DOMAIN-CONTAINING PROTEIN 2"/>
    <property type="match status" value="1"/>
</dbReference>
<comment type="caution">
    <text evidence="7">The sequence shown here is derived from an EMBL/GenBank/DDBJ whole genome shotgun (WGS) entry which is preliminary data.</text>
</comment>
<feature type="transmembrane region" description="Helical" evidence="5">
    <location>
        <begin position="131"/>
        <end position="149"/>
    </location>
</feature>
<feature type="transmembrane region" description="Helical" evidence="5">
    <location>
        <begin position="53"/>
        <end position="70"/>
    </location>
</feature>